<evidence type="ECO:0000256" key="1">
    <source>
        <dbReference type="ARBA" id="ARBA00009369"/>
    </source>
</evidence>
<evidence type="ECO:0000256" key="2">
    <source>
        <dbReference type="ARBA" id="ARBA00013855"/>
    </source>
</evidence>
<dbReference type="PANTHER" id="PTHR34138">
    <property type="entry name" value="CELL SHAPE-DETERMINING PROTEIN MREC"/>
    <property type="match status" value="1"/>
</dbReference>
<reference evidence="9 10" key="1">
    <citation type="submission" date="2016-10" db="EMBL/GenBank/DDBJ databases">
        <authorList>
            <person name="de Groot N.N."/>
        </authorList>
    </citation>
    <scope>NUCLEOTIDE SEQUENCE [LARGE SCALE GENOMIC DNA]</scope>
    <source>
        <strain evidence="9 10">DSM 25927</strain>
    </source>
</reference>
<accession>A0A1H9BXU3</accession>
<dbReference type="InterPro" id="IPR055342">
    <property type="entry name" value="MreC_beta-barrel_core"/>
</dbReference>
<comment type="function">
    <text evidence="5">Involved in formation and maintenance of cell shape.</text>
</comment>
<dbReference type="PANTHER" id="PTHR34138:SF1">
    <property type="entry name" value="CELL SHAPE-DETERMINING PROTEIN MREC"/>
    <property type="match status" value="1"/>
</dbReference>
<dbReference type="Pfam" id="PF04085">
    <property type="entry name" value="MreC"/>
    <property type="match status" value="1"/>
</dbReference>
<evidence type="ECO:0000256" key="4">
    <source>
        <dbReference type="ARBA" id="ARBA00032089"/>
    </source>
</evidence>
<name>A0A1H9BXU3_9GAMM</name>
<dbReference type="GO" id="GO:0005886">
    <property type="term" value="C:plasma membrane"/>
    <property type="evidence" value="ECO:0007669"/>
    <property type="project" value="TreeGrafter"/>
</dbReference>
<dbReference type="InterPro" id="IPR042175">
    <property type="entry name" value="Cell/Rod_MreC_2"/>
</dbReference>
<feature type="domain" description="Rod shape-determining protein MreC beta-barrel core" evidence="8">
    <location>
        <begin position="130"/>
        <end position="277"/>
    </location>
</feature>
<keyword evidence="3 5" id="KW-0133">Cell shape</keyword>
<dbReference type="GO" id="GO:0008360">
    <property type="term" value="P:regulation of cell shape"/>
    <property type="evidence" value="ECO:0007669"/>
    <property type="project" value="UniProtKB-KW"/>
</dbReference>
<evidence type="ECO:0000259" key="8">
    <source>
        <dbReference type="Pfam" id="PF04085"/>
    </source>
</evidence>
<comment type="similarity">
    <text evidence="1 5">Belongs to the MreC family.</text>
</comment>
<keyword evidence="10" id="KW-1185">Reference proteome</keyword>
<evidence type="ECO:0000256" key="7">
    <source>
        <dbReference type="SAM" id="MobiDB-lite"/>
    </source>
</evidence>
<sequence>MTSLHDSYHRPLFPRGPGFGLKTLLMLALALSLLFYDVRGQRLQGLRHWGAAALTPVVWAAELPPRLWHSLGGIDSKSSLERDNQNLRQQQFVLQAQLQRLQGLEAENRRLRELLASTAQLPEAVLVAEIVNVSQDPYRHQIMLNRGSSDGVYRGQAVVDAYGVMGQIVEVAAHSAKALLVTDPDHGVPIEINRTGLQTIALGLGDERGLRLPFLPSNADIKAGDLLVSSSLGGRFPAGYPVGTVYEVKPVAGEHFMEAYAYPAAKLNQGRQALLVWNRNGAPASEEPAAEPAASVPAKPAPAPATKPLPAAAPAAKPAGRP</sequence>
<feature type="coiled-coil region" evidence="6">
    <location>
        <begin position="94"/>
        <end position="121"/>
    </location>
</feature>
<organism evidence="9 10">
    <name type="scientific">Solimonas aquatica</name>
    <dbReference type="NCBI Taxonomy" id="489703"/>
    <lineage>
        <taxon>Bacteria</taxon>
        <taxon>Pseudomonadati</taxon>
        <taxon>Pseudomonadota</taxon>
        <taxon>Gammaproteobacteria</taxon>
        <taxon>Nevskiales</taxon>
        <taxon>Nevskiaceae</taxon>
        <taxon>Solimonas</taxon>
    </lineage>
</organism>
<dbReference type="AlphaFoldDB" id="A0A1H9BXU3"/>
<evidence type="ECO:0000256" key="3">
    <source>
        <dbReference type="ARBA" id="ARBA00022960"/>
    </source>
</evidence>
<proteinExistence type="inferred from homology"/>
<dbReference type="EMBL" id="FOFS01000002">
    <property type="protein sequence ID" value="SEP93722.1"/>
    <property type="molecule type" value="Genomic_DNA"/>
</dbReference>
<feature type="compositionally biased region" description="Low complexity" evidence="7">
    <location>
        <begin position="308"/>
        <end position="322"/>
    </location>
</feature>
<dbReference type="Gene3D" id="2.40.10.350">
    <property type="entry name" value="Rod shape-determining protein MreC, domain 2"/>
    <property type="match status" value="1"/>
</dbReference>
<dbReference type="InterPro" id="IPR042177">
    <property type="entry name" value="Cell/Rod_1"/>
</dbReference>
<keyword evidence="6" id="KW-0175">Coiled coil</keyword>
<feature type="region of interest" description="Disordered" evidence="7">
    <location>
        <begin position="281"/>
        <end position="322"/>
    </location>
</feature>
<evidence type="ECO:0000313" key="9">
    <source>
        <dbReference type="EMBL" id="SEP93722.1"/>
    </source>
</evidence>
<evidence type="ECO:0000313" key="10">
    <source>
        <dbReference type="Proteomes" id="UP000199233"/>
    </source>
</evidence>
<dbReference type="InterPro" id="IPR007221">
    <property type="entry name" value="MreC"/>
</dbReference>
<dbReference type="PIRSF" id="PIRSF038471">
    <property type="entry name" value="MreC"/>
    <property type="match status" value="1"/>
</dbReference>
<protein>
    <recommendedName>
        <fullName evidence="2 5">Cell shape-determining protein MreC</fullName>
    </recommendedName>
    <alternativeName>
        <fullName evidence="4 5">Cell shape protein MreC</fullName>
    </alternativeName>
</protein>
<feature type="compositionally biased region" description="Low complexity" evidence="7">
    <location>
        <begin position="282"/>
        <end position="298"/>
    </location>
</feature>
<dbReference type="STRING" id="489703.SAMN04488038_102271"/>
<dbReference type="NCBIfam" id="TIGR00219">
    <property type="entry name" value="mreC"/>
    <property type="match status" value="1"/>
</dbReference>
<gene>
    <name evidence="9" type="ORF">SAMN04488038_102271</name>
</gene>
<dbReference type="RefSeq" id="WP_093282346.1">
    <property type="nucleotide sequence ID" value="NZ_FOFS01000002.1"/>
</dbReference>
<evidence type="ECO:0000256" key="6">
    <source>
        <dbReference type="SAM" id="Coils"/>
    </source>
</evidence>
<dbReference type="Gene3D" id="2.40.10.340">
    <property type="entry name" value="Rod shape-determining protein MreC, domain 1"/>
    <property type="match status" value="1"/>
</dbReference>
<evidence type="ECO:0000256" key="5">
    <source>
        <dbReference type="PIRNR" id="PIRNR038471"/>
    </source>
</evidence>
<dbReference type="Proteomes" id="UP000199233">
    <property type="component" value="Unassembled WGS sequence"/>
</dbReference>